<reference evidence="3" key="2">
    <citation type="submission" date="2020-09" db="EMBL/GenBank/DDBJ databases">
        <authorList>
            <person name="Sun Q."/>
            <person name="Kim S."/>
        </authorList>
    </citation>
    <scope>NUCLEOTIDE SEQUENCE</scope>
    <source>
        <strain evidence="3">KCTC 32182</strain>
    </source>
</reference>
<dbReference type="Pfam" id="PF00437">
    <property type="entry name" value="T2SSE"/>
    <property type="match status" value="1"/>
</dbReference>
<sequence length="326" mass="36089">MIIETTENRACLADLEFIDIYVGAGIFDVKIPTPQGIVRQNVPERFLPAAHELLERCLERLAQMNTPDFAIQFDGVMFRSSQMTDTFGERFFVLRRMPKIVKTFDDIALPPWLTRILLEPDLRGLVVVAGEMGTGKTTTAAATVLTRLRDLGGVALTLEDPPELNMHGIHGKGRCIQVAVTAENGGYRQQMVRAMRSAADIIMIGEIREEEVAFQAIQASLNGHLVISTTHAGDIRQAIERLATFARPRVENVSELLSYGLTAVIHQELHRRPDGSAIPKVSVLSMFGNEGQSARSSLRQGRTDQLIHEIEMQARRRVAGSLAATH</sequence>
<evidence type="ECO:0000259" key="2">
    <source>
        <dbReference type="Pfam" id="PF00437"/>
    </source>
</evidence>
<protein>
    <submittedName>
        <fullName evidence="3">Twitching motility protein PilT</fullName>
    </submittedName>
</protein>
<comment type="caution">
    <text evidence="3">The sequence shown here is derived from an EMBL/GenBank/DDBJ whole genome shotgun (WGS) entry which is preliminary data.</text>
</comment>
<feature type="domain" description="Bacterial type II secretion system protein E" evidence="2">
    <location>
        <begin position="68"/>
        <end position="303"/>
    </location>
</feature>
<dbReference type="RefSeq" id="WP_189534923.1">
    <property type="nucleotide sequence ID" value="NZ_BMYX01000015.1"/>
</dbReference>
<evidence type="ECO:0000313" key="4">
    <source>
        <dbReference type="Proteomes" id="UP000645257"/>
    </source>
</evidence>
<dbReference type="PANTHER" id="PTHR30486:SF6">
    <property type="entry name" value="TYPE IV PILUS RETRACTATION ATPASE PILT"/>
    <property type="match status" value="1"/>
</dbReference>
<dbReference type="Gene3D" id="3.40.50.300">
    <property type="entry name" value="P-loop containing nucleotide triphosphate hydrolases"/>
    <property type="match status" value="1"/>
</dbReference>
<accession>A0A918P580</accession>
<dbReference type="EMBL" id="BMYX01000015">
    <property type="protein sequence ID" value="GGY20834.1"/>
    <property type="molecule type" value="Genomic_DNA"/>
</dbReference>
<dbReference type="InterPro" id="IPR001482">
    <property type="entry name" value="T2SS/T4SS_dom"/>
</dbReference>
<reference evidence="3" key="1">
    <citation type="journal article" date="2014" name="Int. J. Syst. Evol. Microbiol.">
        <title>Complete genome sequence of Corynebacterium casei LMG S-19264T (=DSM 44701T), isolated from a smear-ripened cheese.</title>
        <authorList>
            <consortium name="US DOE Joint Genome Institute (JGI-PGF)"/>
            <person name="Walter F."/>
            <person name="Albersmeier A."/>
            <person name="Kalinowski J."/>
            <person name="Ruckert C."/>
        </authorList>
    </citation>
    <scope>NUCLEOTIDE SEQUENCE</scope>
    <source>
        <strain evidence="3">KCTC 32182</strain>
    </source>
</reference>
<dbReference type="InterPro" id="IPR027417">
    <property type="entry name" value="P-loop_NTPase"/>
</dbReference>
<organism evidence="3 4">
    <name type="scientific">Paludibacterium paludis</name>
    <dbReference type="NCBI Taxonomy" id="1225769"/>
    <lineage>
        <taxon>Bacteria</taxon>
        <taxon>Pseudomonadati</taxon>
        <taxon>Pseudomonadota</taxon>
        <taxon>Betaproteobacteria</taxon>
        <taxon>Neisseriales</taxon>
        <taxon>Chromobacteriaceae</taxon>
        <taxon>Paludibacterium</taxon>
    </lineage>
</organism>
<evidence type="ECO:0000313" key="3">
    <source>
        <dbReference type="EMBL" id="GGY20834.1"/>
    </source>
</evidence>
<dbReference type="SUPFAM" id="SSF52540">
    <property type="entry name" value="P-loop containing nucleoside triphosphate hydrolases"/>
    <property type="match status" value="1"/>
</dbReference>
<name>A0A918P580_9NEIS</name>
<gene>
    <name evidence="3" type="ORF">GCM10011289_25590</name>
</gene>
<dbReference type="AlphaFoldDB" id="A0A918P580"/>
<dbReference type="Proteomes" id="UP000645257">
    <property type="component" value="Unassembled WGS sequence"/>
</dbReference>
<dbReference type="InterPro" id="IPR050921">
    <property type="entry name" value="T4SS_GSP_E_ATPase"/>
</dbReference>
<proteinExistence type="inferred from homology"/>
<dbReference type="GO" id="GO:0016887">
    <property type="term" value="F:ATP hydrolysis activity"/>
    <property type="evidence" value="ECO:0007669"/>
    <property type="project" value="InterPro"/>
</dbReference>
<comment type="similarity">
    <text evidence="1">Belongs to the GSP E family.</text>
</comment>
<keyword evidence="4" id="KW-1185">Reference proteome</keyword>
<dbReference type="PANTHER" id="PTHR30486">
    <property type="entry name" value="TWITCHING MOTILITY PROTEIN PILT"/>
    <property type="match status" value="1"/>
</dbReference>
<evidence type="ECO:0000256" key="1">
    <source>
        <dbReference type="ARBA" id="ARBA00006611"/>
    </source>
</evidence>